<proteinExistence type="predicted"/>
<dbReference type="InterPro" id="IPR014958">
    <property type="entry name" value="DGC"/>
</dbReference>
<sequence length="121" mass="13105">MKKTDLPIVYSCSGCSSAAQTANLIAIKMDREKVAEMSCIAGVGGDVKPLVRTAKSGREILAIDGCPLACCKSSLARHNVQPKHHFVLSDFDVPKINGEDPDPNLYISTYKRIIELTNNIS</sequence>
<evidence type="ECO:0000313" key="1">
    <source>
        <dbReference type="EMBL" id="PLS01839.1"/>
    </source>
</evidence>
<name>A0A2N5H8I1_9BACI</name>
<dbReference type="AlphaFoldDB" id="A0A2N5H8I1"/>
<dbReference type="PIRSF" id="PIRSF037181">
    <property type="entry name" value="DGC"/>
    <property type="match status" value="1"/>
</dbReference>
<evidence type="ECO:0000313" key="2">
    <source>
        <dbReference type="Proteomes" id="UP000234950"/>
    </source>
</evidence>
<dbReference type="EMBL" id="PGVE01000088">
    <property type="protein sequence ID" value="PLS01839.1"/>
    <property type="molecule type" value="Genomic_DNA"/>
</dbReference>
<gene>
    <name evidence="1" type="ORF">CVD27_23095</name>
</gene>
<protein>
    <submittedName>
        <fullName evidence="1">Zinc-binding protein</fullName>
    </submittedName>
</protein>
<organism evidence="1 2">
    <name type="scientific">Neobacillus cucumis</name>
    <dbReference type="NCBI Taxonomy" id="1740721"/>
    <lineage>
        <taxon>Bacteria</taxon>
        <taxon>Bacillati</taxon>
        <taxon>Bacillota</taxon>
        <taxon>Bacilli</taxon>
        <taxon>Bacillales</taxon>
        <taxon>Bacillaceae</taxon>
        <taxon>Neobacillus</taxon>
    </lineage>
</organism>
<comment type="caution">
    <text evidence="1">The sequence shown here is derived from an EMBL/GenBank/DDBJ whole genome shotgun (WGS) entry which is preliminary data.</text>
</comment>
<dbReference type="OrthoDB" id="2111735at2"/>
<keyword evidence="2" id="KW-1185">Reference proteome</keyword>
<accession>A0A2N5H8I1</accession>
<reference evidence="1 2" key="1">
    <citation type="submission" date="2017-11" db="EMBL/GenBank/DDBJ databases">
        <title>Comparitive Functional Genomics of Dry Heat Resistant strains isolated from the Viking Spacecraft.</title>
        <authorList>
            <person name="Seuylemezian A."/>
            <person name="Cooper K."/>
            <person name="Vaishampayan P."/>
        </authorList>
    </citation>
    <scope>NUCLEOTIDE SEQUENCE [LARGE SCALE GENOMIC DNA]</scope>
    <source>
        <strain evidence="1 2">V32-6</strain>
    </source>
</reference>
<dbReference type="RefSeq" id="WP_101650814.1">
    <property type="nucleotide sequence ID" value="NZ_PGVE01000088.1"/>
</dbReference>
<dbReference type="Pfam" id="PF08859">
    <property type="entry name" value="DGC"/>
    <property type="match status" value="1"/>
</dbReference>
<dbReference type="Proteomes" id="UP000234950">
    <property type="component" value="Unassembled WGS sequence"/>
</dbReference>